<dbReference type="NCBIfam" id="TIGR00005">
    <property type="entry name" value="rluA_subfam"/>
    <property type="match status" value="1"/>
</dbReference>
<evidence type="ECO:0000256" key="3">
    <source>
        <dbReference type="ARBA" id="ARBA00023235"/>
    </source>
</evidence>
<dbReference type="Proteomes" id="UP000190657">
    <property type="component" value="Unassembled WGS sequence"/>
</dbReference>
<evidence type="ECO:0000259" key="6">
    <source>
        <dbReference type="Pfam" id="PF00849"/>
    </source>
</evidence>
<name>A0A1T4K057_9FIRM</name>
<dbReference type="Pfam" id="PF00849">
    <property type="entry name" value="PseudoU_synth_2"/>
    <property type="match status" value="1"/>
</dbReference>
<dbReference type="PANTHER" id="PTHR21600:SF44">
    <property type="entry name" value="RIBOSOMAL LARGE SUBUNIT PSEUDOURIDINE SYNTHASE D"/>
    <property type="match status" value="1"/>
</dbReference>
<keyword evidence="8" id="KW-1185">Reference proteome</keyword>
<dbReference type="GO" id="GO:0003723">
    <property type="term" value="F:RNA binding"/>
    <property type="evidence" value="ECO:0007669"/>
    <property type="project" value="InterPro"/>
</dbReference>
<dbReference type="RefSeq" id="WP_078767716.1">
    <property type="nucleotide sequence ID" value="NZ_FUWW01000002.1"/>
</dbReference>
<keyword evidence="3 5" id="KW-0413">Isomerase</keyword>
<dbReference type="AlphaFoldDB" id="A0A1T4K057"/>
<organism evidence="7 8">
    <name type="scientific">Eubacterium coprostanoligenes</name>
    <dbReference type="NCBI Taxonomy" id="290054"/>
    <lineage>
        <taxon>Bacteria</taxon>
        <taxon>Bacillati</taxon>
        <taxon>Bacillota</taxon>
        <taxon>Clostridia</taxon>
        <taxon>Eubacteriales</taxon>
        <taxon>Eubacteriaceae</taxon>
        <taxon>Eubacterium</taxon>
    </lineage>
</organism>
<dbReference type="GO" id="GO:0140098">
    <property type="term" value="F:catalytic activity, acting on RNA"/>
    <property type="evidence" value="ECO:0007669"/>
    <property type="project" value="UniProtKB-ARBA"/>
</dbReference>
<dbReference type="CDD" id="cd02869">
    <property type="entry name" value="PseudoU_synth_RluA_like"/>
    <property type="match status" value="1"/>
</dbReference>
<evidence type="ECO:0000256" key="4">
    <source>
        <dbReference type="PIRSR" id="PIRSR606225-1"/>
    </source>
</evidence>
<protein>
    <recommendedName>
        <fullName evidence="5">Pseudouridine synthase</fullName>
        <ecNumber evidence="5">5.4.99.-</ecNumber>
    </recommendedName>
</protein>
<dbReference type="OrthoDB" id="9807829at2"/>
<evidence type="ECO:0000256" key="2">
    <source>
        <dbReference type="ARBA" id="ARBA00010876"/>
    </source>
</evidence>
<reference evidence="7 8" key="1">
    <citation type="submission" date="2017-02" db="EMBL/GenBank/DDBJ databases">
        <authorList>
            <person name="Peterson S.W."/>
        </authorList>
    </citation>
    <scope>NUCLEOTIDE SEQUENCE [LARGE SCALE GENOMIC DNA]</scope>
    <source>
        <strain evidence="7 8">ATCC 51222</strain>
    </source>
</reference>
<accession>A0A1T4K057</accession>
<dbReference type="InterPro" id="IPR006145">
    <property type="entry name" value="PsdUridine_synth_RsuA/RluA"/>
</dbReference>
<dbReference type="Gene3D" id="3.30.2350.10">
    <property type="entry name" value="Pseudouridine synthase"/>
    <property type="match status" value="1"/>
</dbReference>
<comment type="function">
    <text evidence="5">Responsible for synthesis of pseudouridine from uracil.</text>
</comment>
<comment type="catalytic activity">
    <reaction evidence="1 5">
        <text>a uridine in RNA = a pseudouridine in RNA</text>
        <dbReference type="Rhea" id="RHEA:48348"/>
        <dbReference type="Rhea" id="RHEA-COMP:12068"/>
        <dbReference type="Rhea" id="RHEA-COMP:12069"/>
        <dbReference type="ChEBI" id="CHEBI:65314"/>
        <dbReference type="ChEBI" id="CHEBI:65315"/>
    </reaction>
</comment>
<dbReference type="PROSITE" id="PS01129">
    <property type="entry name" value="PSI_RLU"/>
    <property type="match status" value="1"/>
</dbReference>
<dbReference type="PANTHER" id="PTHR21600">
    <property type="entry name" value="MITOCHONDRIAL RNA PSEUDOURIDINE SYNTHASE"/>
    <property type="match status" value="1"/>
</dbReference>
<gene>
    <name evidence="7" type="ORF">SAMN02745114_00210</name>
</gene>
<dbReference type="InterPro" id="IPR020103">
    <property type="entry name" value="PsdUridine_synth_cat_dom_sf"/>
</dbReference>
<dbReference type="GO" id="GO:0000455">
    <property type="term" value="P:enzyme-directed rRNA pseudouridine synthesis"/>
    <property type="evidence" value="ECO:0007669"/>
    <property type="project" value="TreeGrafter"/>
</dbReference>
<dbReference type="EC" id="5.4.99.-" evidence="5"/>
<dbReference type="EMBL" id="FUWW01000002">
    <property type="protein sequence ID" value="SJZ35800.1"/>
    <property type="molecule type" value="Genomic_DNA"/>
</dbReference>
<dbReference type="GO" id="GO:0009982">
    <property type="term" value="F:pseudouridine synthase activity"/>
    <property type="evidence" value="ECO:0007669"/>
    <property type="project" value="InterPro"/>
</dbReference>
<evidence type="ECO:0000256" key="1">
    <source>
        <dbReference type="ARBA" id="ARBA00000073"/>
    </source>
</evidence>
<dbReference type="SUPFAM" id="SSF55120">
    <property type="entry name" value="Pseudouridine synthase"/>
    <property type="match status" value="1"/>
</dbReference>
<proteinExistence type="inferred from homology"/>
<dbReference type="InterPro" id="IPR006224">
    <property type="entry name" value="PsdUridine_synth_RluA-like_CS"/>
</dbReference>
<dbReference type="InterPro" id="IPR006225">
    <property type="entry name" value="PsdUridine_synth_RluC/D"/>
</dbReference>
<feature type="domain" description="Pseudouridine synthase RsuA/RluA-like" evidence="6">
    <location>
        <begin position="86"/>
        <end position="228"/>
    </location>
</feature>
<sequence>MRIINFEITEKDDKKPIRTFLREFGVSASLLTKLKHTENGITKNGVFAKTIEELSTGDTLTIKIENSGSIARPMCIDIEIPYEDEDIIVLNKPPLMPVHESRNHIGDTLSNFVAYHCGENMAFRAVYRLDRDTSGLVLVAKNELAAAKLAGKIKKDYYAVVDGTIENDGIVNAPIARCGDSIIKRKVDENGETAITEYFPIKSNGNATLIKFNLKTGRTHQIRVHMEHIGHSLLGDKLYGGDCSMISRQALHCKDICFTHPITEKPMHITCDFPNDMKNLV</sequence>
<evidence type="ECO:0000256" key="5">
    <source>
        <dbReference type="RuleBase" id="RU362028"/>
    </source>
</evidence>
<comment type="similarity">
    <text evidence="2 5">Belongs to the pseudouridine synthase RluA family.</text>
</comment>
<dbReference type="STRING" id="290054.SAMN02745114_00210"/>
<evidence type="ECO:0000313" key="7">
    <source>
        <dbReference type="EMBL" id="SJZ35800.1"/>
    </source>
</evidence>
<feature type="active site" evidence="4">
    <location>
        <position position="130"/>
    </location>
</feature>
<dbReference type="InterPro" id="IPR050188">
    <property type="entry name" value="RluA_PseudoU_synthase"/>
</dbReference>
<evidence type="ECO:0000313" key="8">
    <source>
        <dbReference type="Proteomes" id="UP000190657"/>
    </source>
</evidence>